<protein>
    <submittedName>
        <fullName evidence="1">Class II D-tagatose-bisphosphate aldolase, non-catalytic subunit</fullName>
    </submittedName>
</protein>
<evidence type="ECO:0000313" key="1">
    <source>
        <dbReference type="EMBL" id="QOX65129.1"/>
    </source>
</evidence>
<keyword evidence="2" id="KW-1185">Reference proteome</keyword>
<dbReference type="Proteomes" id="UP000594014">
    <property type="component" value="Chromosome"/>
</dbReference>
<evidence type="ECO:0000313" key="2">
    <source>
        <dbReference type="Proteomes" id="UP000594014"/>
    </source>
</evidence>
<dbReference type="EMBL" id="CP042469">
    <property type="protein sequence ID" value="QOX65129.1"/>
    <property type="molecule type" value="Genomic_DNA"/>
</dbReference>
<sequence length="429" mass="48055">MNHPLQTLLNTRTPDHPIGIPSLCSANEWVIDAGMLWAQKHQIPLLLEATANQVNQFGGYTGMTPQDFFDFVEQRALKNKFPLSSLFLGGDHLGPMVWKNETEESAMNKAETLVRDFIMAGFTKIHLDASMPLADDEITQGLDPSVVARRAARLAAACEQAYRSLHVKNSDAVPPIYVVGSEVPIAGGAHDKEDTISVTTPKNFHEEVTLFQDAFEEHGLHEAWKRVIAVVVQPGVEFGNDTIMDYDAEAASALCHALDDYPGLVFEGHSTDYQRPEALHTMISNGVAILKVGPALTFALREGLYALQSMEKILFSDSPEKQSHYCEVLERVMRENPNYWKTYFDGPERMLSINRIFGLSDRSRYYLGNPEVKAAEEKLLHNLSQTDIPLGLLHQFLPDQYRKVRQNTLSTQPSALLLDKICALLDDYR</sequence>
<accession>A0ACD1AFM5</accession>
<reference evidence="1" key="1">
    <citation type="submission" date="2019-08" db="EMBL/GenBank/DDBJ databases">
        <title>Genome sequence of Clostridiales bacterium MT110.</title>
        <authorList>
            <person name="Cao J."/>
        </authorList>
    </citation>
    <scope>NUCLEOTIDE SEQUENCE</scope>
    <source>
        <strain evidence="1">MT110</strain>
    </source>
</reference>
<proteinExistence type="predicted"/>
<gene>
    <name evidence="1" type="ORF">FRZ06_18145</name>
</gene>
<organism evidence="1 2">
    <name type="scientific">Anoxybacterium hadale</name>
    <dbReference type="NCBI Taxonomy" id="3408580"/>
    <lineage>
        <taxon>Bacteria</taxon>
        <taxon>Bacillati</taxon>
        <taxon>Bacillota</taxon>
        <taxon>Clostridia</taxon>
        <taxon>Peptostreptococcales</taxon>
        <taxon>Anaerovoracaceae</taxon>
        <taxon>Anoxybacterium</taxon>
    </lineage>
</organism>
<name>A0ACD1AFM5_9FIRM</name>